<dbReference type="EMBL" id="LR031569">
    <property type="protein sequence ID" value="VDC66897.1"/>
    <property type="molecule type" value="Genomic_DNA"/>
</dbReference>
<dbReference type="AlphaFoldDB" id="A0A3P5YGT3"/>
<dbReference type="EMBL" id="LS974622">
    <property type="protein sequence ID" value="CAG7870290.1"/>
    <property type="molecule type" value="Genomic_DNA"/>
</dbReference>
<proteinExistence type="predicted"/>
<gene>
    <name evidence="2" type="ORF">BRAA06T25437Z</name>
    <name evidence="1" type="ORF">BRAPAZ1V2_A06P25300.2</name>
</gene>
<evidence type="ECO:0000313" key="1">
    <source>
        <dbReference type="EMBL" id="CAG7870290.1"/>
    </source>
</evidence>
<reference evidence="2" key="1">
    <citation type="submission" date="2018-11" db="EMBL/GenBank/DDBJ databases">
        <authorList>
            <consortium name="Genoscope - CEA"/>
            <person name="William W."/>
        </authorList>
    </citation>
    <scope>NUCLEOTIDE SEQUENCE</scope>
</reference>
<sequence length="128" mass="14377">MLNLIGLLIEDNKPDHYGRFHEISLSLFSITIPSASVRKPVSSRQPKLLLQRISVYWYLAVRGVKRRLMLFVVCGGVASQTSQLTAARKKRVSPRLNIMHQKIVTRVCSFQSIGCVEVFVALDGDLGH</sequence>
<accession>A0A3P5YGT3</accession>
<evidence type="ECO:0000313" key="2">
    <source>
        <dbReference type="EMBL" id="VDC66897.1"/>
    </source>
</evidence>
<protein>
    <submittedName>
        <fullName evidence="1">Uncharacterized protein</fullName>
    </submittedName>
</protein>
<name>A0A3P5YGT3_BRACM</name>
<organism evidence="2">
    <name type="scientific">Brassica campestris</name>
    <name type="common">Field mustard</name>
    <dbReference type="NCBI Taxonomy" id="3711"/>
    <lineage>
        <taxon>Eukaryota</taxon>
        <taxon>Viridiplantae</taxon>
        <taxon>Streptophyta</taxon>
        <taxon>Embryophyta</taxon>
        <taxon>Tracheophyta</taxon>
        <taxon>Spermatophyta</taxon>
        <taxon>Magnoliopsida</taxon>
        <taxon>eudicotyledons</taxon>
        <taxon>Gunneridae</taxon>
        <taxon>Pentapetalae</taxon>
        <taxon>rosids</taxon>
        <taxon>malvids</taxon>
        <taxon>Brassicales</taxon>
        <taxon>Brassicaceae</taxon>
        <taxon>Brassiceae</taxon>
        <taxon>Brassica</taxon>
    </lineage>
</organism>
<dbReference type="Proteomes" id="UP000694005">
    <property type="component" value="Chromosome A06"/>
</dbReference>
<dbReference type="Gramene" id="A06p25300.2_BraZ1">
    <property type="protein sequence ID" value="A06p25300.2_BraZ1.CDS"/>
    <property type="gene ID" value="A06g25300.2_BraZ1"/>
</dbReference>